<accession>A0A0A8ZJQ6</accession>
<organism evidence="1">
    <name type="scientific">Arundo donax</name>
    <name type="common">Giant reed</name>
    <name type="synonym">Donax arundinaceus</name>
    <dbReference type="NCBI Taxonomy" id="35708"/>
    <lineage>
        <taxon>Eukaryota</taxon>
        <taxon>Viridiplantae</taxon>
        <taxon>Streptophyta</taxon>
        <taxon>Embryophyta</taxon>
        <taxon>Tracheophyta</taxon>
        <taxon>Spermatophyta</taxon>
        <taxon>Magnoliopsida</taxon>
        <taxon>Liliopsida</taxon>
        <taxon>Poales</taxon>
        <taxon>Poaceae</taxon>
        <taxon>PACMAD clade</taxon>
        <taxon>Arundinoideae</taxon>
        <taxon>Arundineae</taxon>
        <taxon>Arundo</taxon>
    </lineage>
</organism>
<sequence>MSSTPIYTQVVTRSTPSHVRHSLLHVSHHLPRRHQLPAPPPTLSTSSLPLLASVSTHSLNVVSWSSDKKLLNWELRSGPKDKKALLVLLH</sequence>
<proteinExistence type="predicted"/>
<dbReference type="AlphaFoldDB" id="A0A0A8ZJQ6"/>
<reference evidence="1" key="1">
    <citation type="submission" date="2014-09" db="EMBL/GenBank/DDBJ databases">
        <authorList>
            <person name="Magalhaes I.L.F."/>
            <person name="Oliveira U."/>
            <person name="Santos F.R."/>
            <person name="Vidigal T.H.D.A."/>
            <person name="Brescovit A.D."/>
            <person name="Santos A.J."/>
        </authorList>
    </citation>
    <scope>NUCLEOTIDE SEQUENCE</scope>
    <source>
        <tissue evidence="1">Shoot tissue taken approximately 20 cm above the soil surface</tissue>
    </source>
</reference>
<protein>
    <submittedName>
        <fullName evidence="1">Uncharacterized protein</fullName>
    </submittedName>
</protein>
<reference evidence="1" key="2">
    <citation type="journal article" date="2015" name="Data Brief">
        <title>Shoot transcriptome of the giant reed, Arundo donax.</title>
        <authorList>
            <person name="Barrero R.A."/>
            <person name="Guerrero F.D."/>
            <person name="Moolhuijzen P."/>
            <person name="Goolsby J.A."/>
            <person name="Tidwell J."/>
            <person name="Bellgard S.E."/>
            <person name="Bellgard M.I."/>
        </authorList>
    </citation>
    <scope>NUCLEOTIDE SEQUENCE</scope>
    <source>
        <tissue evidence="1">Shoot tissue taken approximately 20 cm above the soil surface</tissue>
    </source>
</reference>
<dbReference type="EMBL" id="GBRH01262818">
    <property type="protein sequence ID" value="JAD35077.1"/>
    <property type="molecule type" value="Transcribed_RNA"/>
</dbReference>
<name>A0A0A8ZJQ6_ARUDO</name>
<evidence type="ECO:0000313" key="1">
    <source>
        <dbReference type="EMBL" id="JAD35077.1"/>
    </source>
</evidence>